<dbReference type="PANTHER" id="PTHR43721:SF36">
    <property type="entry name" value="ELONGATION FACTOR TU, MITOCHONDRIAL"/>
    <property type="match status" value="1"/>
</dbReference>
<evidence type="ECO:0000256" key="5">
    <source>
        <dbReference type="ARBA" id="ARBA00022768"/>
    </source>
</evidence>
<keyword evidence="14" id="KW-1185">Reference proteome</keyword>
<dbReference type="InterPro" id="IPR004160">
    <property type="entry name" value="Transl_elong_EFTu/EF1A_C"/>
</dbReference>
<evidence type="ECO:0000256" key="3">
    <source>
        <dbReference type="ARBA" id="ARBA00017898"/>
    </source>
</evidence>
<evidence type="ECO:0000256" key="2">
    <source>
        <dbReference type="ARBA" id="ARBA00007249"/>
    </source>
</evidence>
<protein>
    <recommendedName>
        <fullName evidence="3">Elongation factor Tu, mitochondrial</fullName>
    </recommendedName>
</protein>
<evidence type="ECO:0000259" key="10">
    <source>
        <dbReference type="Pfam" id="PF00009"/>
    </source>
</evidence>
<evidence type="ECO:0000256" key="8">
    <source>
        <dbReference type="ARBA" id="ARBA00023134"/>
    </source>
</evidence>
<feature type="domain" description="Translation elongation factor EFTu-like" evidence="12">
    <location>
        <begin position="213"/>
        <end position="282"/>
    </location>
</feature>
<dbReference type="FunFam" id="2.40.30.10:FF:000001">
    <property type="entry name" value="Elongation factor Tu"/>
    <property type="match status" value="1"/>
</dbReference>
<dbReference type="InterPro" id="IPR033720">
    <property type="entry name" value="EFTU_2"/>
</dbReference>
<reference evidence="13" key="1">
    <citation type="submission" date="2020-08" db="EMBL/GenBank/DDBJ databases">
        <title>Multicomponent nature underlies the extraordinary mechanical properties of spider dragline silk.</title>
        <authorList>
            <person name="Kono N."/>
            <person name="Nakamura H."/>
            <person name="Mori M."/>
            <person name="Yoshida Y."/>
            <person name="Ohtoshi R."/>
            <person name="Malay A.D."/>
            <person name="Moran D.A.P."/>
            <person name="Tomita M."/>
            <person name="Numata K."/>
            <person name="Arakawa K."/>
        </authorList>
    </citation>
    <scope>NUCLEOTIDE SEQUENCE</scope>
</reference>
<dbReference type="GO" id="GO:0005739">
    <property type="term" value="C:mitochondrion"/>
    <property type="evidence" value="ECO:0007669"/>
    <property type="project" value="UniProtKB-SubCell"/>
</dbReference>
<dbReference type="CDD" id="cd03697">
    <property type="entry name" value="EFTU_II"/>
    <property type="match status" value="1"/>
</dbReference>
<proteinExistence type="inferred from homology"/>
<comment type="similarity">
    <text evidence="2">Belongs to the TRAFAC class translation factor GTPase superfamily. Classic translation factor GTPase family. EF-Tu/EF-1A subfamily.</text>
</comment>
<dbReference type="GO" id="GO:0070125">
    <property type="term" value="P:mitochondrial translational elongation"/>
    <property type="evidence" value="ECO:0007669"/>
    <property type="project" value="TreeGrafter"/>
</dbReference>
<dbReference type="InterPro" id="IPR027417">
    <property type="entry name" value="P-loop_NTPase"/>
</dbReference>
<comment type="catalytic activity">
    <reaction evidence="9">
        <text>GTP + H2O = GDP + phosphate + H(+)</text>
        <dbReference type="Rhea" id="RHEA:19669"/>
        <dbReference type="ChEBI" id="CHEBI:15377"/>
        <dbReference type="ChEBI" id="CHEBI:15378"/>
        <dbReference type="ChEBI" id="CHEBI:37565"/>
        <dbReference type="ChEBI" id="CHEBI:43474"/>
        <dbReference type="ChEBI" id="CHEBI:58189"/>
        <dbReference type="EC" id="3.6.5.3"/>
    </reaction>
    <physiologicalReaction direction="left-to-right" evidence="9">
        <dbReference type="Rhea" id="RHEA:19670"/>
    </physiologicalReaction>
</comment>
<feature type="domain" description="Tr-type G" evidence="10">
    <location>
        <begin position="110"/>
        <end position="190"/>
    </location>
</feature>
<comment type="caution">
    <text evidence="13">The sequence shown here is derived from an EMBL/GenBank/DDBJ whole genome shotgun (WGS) entry which is preliminary data.</text>
</comment>
<organism evidence="13 14">
    <name type="scientific">Trichonephila inaurata madagascariensis</name>
    <dbReference type="NCBI Taxonomy" id="2747483"/>
    <lineage>
        <taxon>Eukaryota</taxon>
        <taxon>Metazoa</taxon>
        <taxon>Ecdysozoa</taxon>
        <taxon>Arthropoda</taxon>
        <taxon>Chelicerata</taxon>
        <taxon>Arachnida</taxon>
        <taxon>Araneae</taxon>
        <taxon>Araneomorphae</taxon>
        <taxon>Entelegynae</taxon>
        <taxon>Araneoidea</taxon>
        <taxon>Nephilidae</taxon>
        <taxon>Trichonephila</taxon>
        <taxon>Trichonephila inaurata</taxon>
    </lineage>
</organism>
<keyword evidence="8" id="KW-0342">GTP-binding</keyword>
<dbReference type="InterPro" id="IPR000795">
    <property type="entry name" value="T_Tr_GTP-bd_dom"/>
</dbReference>
<dbReference type="OrthoDB" id="2067at2759"/>
<accession>A0A8X6X0K9</accession>
<evidence type="ECO:0000256" key="4">
    <source>
        <dbReference type="ARBA" id="ARBA00022741"/>
    </source>
</evidence>
<keyword evidence="6" id="KW-0648">Protein biosynthesis</keyword>
<dbReference type="PANTHER" id="PTHR43721">
    <property type="entry name" value="ELONGATION FACTOR TU-RELATED"/>
    <property type="match status" value="1"/>
</dbReference>
<dbReference type="SUPFAM" id="SSF52540">
    <property type="entry name" value="P-loop containing nucleoside triphosphate hydrolases"/>
    <property type="match status" value="1"/>
</dbReference>
<sequence length="413" mass="45609">MVSFSRLFTIRKILGCSGCNQHAFHAVTGKNSSFFLSSATRNLLNISIKRHLASVAVPGAKKVFQRDKPHCNIGTIGHVDHGKTTLTAAITKVGAAVCIAKLQSSQMYAFRGIGIDHIVVFVNKIDSADQEMIELVEMELRDLLTEIGYKGDEVPFVYGSALNALEGKDPEKGANAIMKLLETVDEHIPTPVRDLDKPFLLPIEHVHSIPSRGTVVTGRLERGIVKKGMPCEIVGYKKPMKAVITGIEMFKQTLEESQAGDQLGALLRGIKKDEIRRGMMLCHPGSVKAHDYVDAQVYLMTKDEGGRKIPLVKYNRAVVFSKTWDCVAEIDMPGKEMVMPGEDSVLNMKFIKPMVIESGQRFTLRDGMTTFGTGVFTKINPDLNDLERDKLLKGRKKEKKAAAEAELKKLAES</sequence>
<keyword evidence="4" id="KW-0547">Nucleotide-binding</keyword>
<dbReference type="SUPFAM" id="SSF50465">
    <property type="entry name" value="EF-Tu/eEF-1alpha/eIF2-gamma C-terminal domain"/>
    <property type="match status" value="1"/>
</dbReference>
<evidence type="ECO:0000259" key="12">
    <source>
        <dbReference type="Pfam" id="PF03144"/>
    </source>
</evidence>
<evidence type="ECO:0000256" key="9">
    <source>
        <dbReference type="ARBA" id="ARBA00051990"/>
    </source>
</evidence>
<dbReference type="Proteomes" id="UP000886998">
    <property type="component" value="Unassembled WGS sequence"/>
</dbReference>
<evidence type="ECO:0000256" key="7">
    <source>
        <dbReference type="ARBA" id="ARBA00023128"/>
    </source>
</evidence>
<evidence type="ECO:0000259" key="11">
    <source>
        <dbReference type="Pfam" id="PF03143"/>
    </source>
</evidence>
<dbReference type="Gene3D" id="2.40.30.10">
    <property type="entry name" value="Translation factors"/>
    <property type="match status" value="2"/>
</dbReference>
<feature type="domain" description="Translation elongation factor EFTu/EF1A C-terminal" evidence="11">
    <location>
        <begin position="286"/>
        <end position="379"/>
    </location>
</feature>
<gene>
    <name evidence="13" type="primary">Tufm</name>
    <name evidence="13" type="ORF">TNIN_217151</name>
</gene>
<dbReference type="Pfam" id="PF00009">
    <property type="entry name" value="GTP_EFTU"/>
    <property type="match status" value="2"/>
</dbReference>
<feature type="domain" description="Tr-type G" evidence="10">
    <location>
        <begin position="68"/>
        <end position="96"/>
    </location>
</feature>
<dbReference type="GO" id="GO:0003924">
    <property type="term" value="F:GTPase activity"/>
    <property type="evidence" value="ECO:0007669"/>
    <property type="project" value="InterPro"/>
</dbReference>
<dbReference type="GO" id="GO:0003746">
    <property type="term" value="F:translation elongation factor activity"/>
    <property type="evidence" value="ECO:0007669"/>
    <property type="project" value="UniProtKB-KW"/>
</dbReference>
<keyword evidence="7" id="KW-0496">Mitochondrion</keyword>
<comment type="subcellular location">
    <subcellularLocation>
        <location evidence="1">Mitochondrion</location>
    </subcellularLocation>
</comment>
<dbReference type="SUPFAM" id="SSF50447">
    <property type="entry name" value="Translation proteins"/>
    <property type="match status" value="1"/>
</dbReference>
<dbReference type="CDD" id="cd03706">
    <property type="entry name" value="mtEFTU_III"/>
    <property type="match status" value="1"/>
</dbReference>
<evidence type="ECO:0000313" key="14">
    <source>
        <dbReference type="Proteomes" id="UP000886998"/>
    </source>
</evidence>
<dbReference type="InterPro" id="IPR004161">
    <property type="entry name" value="EFTu-like_2"/>
</dbReference>
<dbReference type="AlphaFoldDB" id="A0A8X6X0K9"/>
<dbReference type="InterPro" id="IPR050055">
    <property type="entry name" value="EF-Tu_GTPase"/>
</dbReference>
<name>A0A8X6X0K9_9ARAC</name>
<evidence type="ECO:0000256" key="6">
    <source>
        <dbReference type="ARBA" id="ARBA00022917"/>
    </source>
</evidence>
<keyword evidence="5 13" id="KW-0251">Elongation factor</keyword>
<dbReference type="InterPro" id="IPR009001">
    <property type="entry name" value="Transl_elong_EF1A/Init_IF2_C"/>
</dbReference>
<dbReference type="GO" id="GO:0005525">
    <property type="term" value="F:GTP binding"/>
    <property type="evidence" value="ECO:0007669"/>
    <property type="project" value="UniProtKB-KW"/>
</dbReference>
<dbReference type="Pfam" id="PF03143">
    <property type="entry name" value="GTP_EFTU_D3"/>
    <property type="match status" value="1"/>
</dbReference>
<dbReference type="InterPro" id="IPR009000">
    <property type="entry name" value="Transl_B-barrel_sf"/>
</dbReference>
<dbReference type="Pfam" id="PF03144">
    <property type="entry name" value="GTP_EFTU_D2"/>
    <property type="match status" value="1"/>
</dbReference>
<dbReference type="EMBL" id="BMAV01004410">
    <property type="protein sequence ID" value="GFY44758.1"/>
    <property type="molecule type" value="Genomic_DNA"/>
</dbReference>
<evidence type="ECO:0000313" key="13">
    <source>
        <dbReference type="EMBL" id="GFY44758.1"/>
    </source>
</evidence>
<dbReference type="Gene3D" id="3.40.50.300">
    <property type="entry name" value="P-loop containing nucleotide triphosphate hydrolases"/>
    <property type="match status" value="2"/>
</dbReference>
<evidence type="ECO:0000256" key="1">
    <source>
        <dbReference type="ARBA" id="ARBA00004173"/>
    </source>
</evidence>